<organism evidence="1 2">
    <name type="scientific">Venturia nashicola</name>
    <dbReference type="NCBI Taxonomy" id="86259"/>
    <lineage>
        <taxon>Eukaryota</taxon>
        <taxon>Fungi</taxon>
        <taxon>Dikarya</taxon>
        <taxon>Ascomycota</taxon>
        <taxon>Pezizomycotina</taxon>
        <taxon>Dothideomycetes</taxon>
        <taxon>Pleosporomycetidae</taxon>
        <taxon>Venturiales</taxon>
        <taxon>Venturiaceae</taxon>
        <taxon>Venturia</taxon>
    </lineage>
</organism>
<dbReference type="EMBL" id="SNSC02000009">
    <property type="protein sequence ID" value="TID21525.1"/>
    <property type="molecule type" value="Genomic_DNA"/>
</dbReference>
<comment type="caution">
    <text evidence="1">The sequence shown here is derived from an EMBL/GenBank/DDBJ whole genome shotgun (WGS) entry which is preliminary data.</text>
</comment>
<keyword evidence="2" id="KW-1185">Reference proteome</keyword>
<evidence type="ECO:0000313" key="2">
    <source>
        <dbReference type="Proteomes" id="UP000298493"/>
    </source>
</evidence>
<evidence type="ECO:0000313" key="1">
    <source>
        <dbReference type="EMBL" id="TID21525.1"/>
    </source>
</evidence>
<name>A0A4Z1PF36_9PEZI</name>
<dbReference type="AlphaFoldDB" id="A0A4Z1PF36"/>
<gene>
    <name evidence="1" type="ORF">E6O75_ATG04920</name>
</gene>
<accession>A0A4Z1PF36</accession>
<proteinExistence type="predicted"/>
<sequence length="544" mass="61560">MATNVDDLADWASGLAITSNASSSPHSTVVSLWNNIETLVRPTNAVTFEIGSLQSDSSFPGNLPTNDIGPLNDRMKRLRDISERLQSHVRFLKETTESSMVTHLISLGYQGLLGNQSGSTLPKMLSHFDVQMKEIVRDVLDHTDNNRDLLLRVAEECYNQVTRPSGKLDAENYFIPLGEAALGWPYDEDFESELYYEHESRLEVDEGYAAAHRQQSERRYEAEKMKKQSWPRFWVTVLNNVPGGPTLFYPPASNHVHARDFDTEVPQYLFRTFDEDSSGRNSDSEITSMASISLPETSRTDIFALKSPSAISLLFGHLDKPCFSGDKADKADNLMSWTSSFLFAIQGQYARDICLLKTYQANAKQLQDKAAGEFFTFRLTDEDYYNGEFLSQGKVSLVDRACVVSLEDLIQAGLFELYPEFDDVEGGKKWAKRALELRRSWSAERTTSDHEIKLALGIGSKCFSRFGPLHVAHILLAFKSRKYTENFQSVDRSIGRRPQWADKPDEVRRYWISMKAGKADIDSPGSMALADGMLLQKKLREMFH</sequence>
<protein>
    <submittedName>
        <fullName evidence="1">Uncharacterized protein</fullName>
    </submittedName>
</protein>
<dbReference type="Proteomes" id="UP000298493">
    <property type="component" value="Unassembled WGS sequence"/>
</dbReference>
<dbReference type="STRING" id="86259.A0A4Z1PF36"/>
<reference evidence="1 2" key="1">
    <citation type="submission" date="2019-04" db="EMBL/GenBank/DDBJ databases">
        <title>High contiguity whole genome sequence and gene annotation resource for two Venturia nashicola isolates.</title>
        <authorList>
            <person name="Prokchorchik M."/>
            <person name="Won K."/>
            <person name="Lee Y."/>
            <person name="Choi E.D."/>
            <person name="Segonzac C."/>
            <person name="Sohn K.H."/>
        </authorList>
    </citation>
    <scope>NUCLEOTIDE SEQUENCE [LARGE SCALE GENOMIC DNA]</scope>
    <source>
        <strain evidence="1 2">PRI2</strain>
    </source>
</reference>